<keyword evidence="4 5" id="KW-0862">Zinc</keyword>
<proteinExistence type="predicted"/>
<evidence type="ECO:0000313" key="8">
    <source>
        <dbReference type="EMBL" id="KAK9111144.1"/>
    </source>
</evidence>
<accession>A0AAP0NM26</accession>
<feature type="domain" description="C3H1-type" evidence="7">
    <location>
        <begin position="168"/>
        <end position="196"/>
    </location>
</feature>
<keyword evidence="1 5" id="KW-0479">Metal-binding</keyword>
<evidence type="ECO:0000256" key="1">
    <source>
        <dbReference type="ARBA" id="ARBA00022723"/>
    </source>
</evidence>
<dbReference type="PANTHER" id="PTHR12547">
    <property type="entry name" value="CCCH ZINC FINGER/TIS11-RELATED"/>
    <property type="match status" value="1"/>
</dbReference>
<dbReference type="InterPro" id="IPR000571">
    <property type="entry name" value="Znf_CCCH"/>
</dbReference>
<evidence type="ECO:0000256" key="3">
    <source>
        <dbReference type="ARBA" id="ARBA00022771"/>
    </source>
</evidence>
<reference evidence="8 9" key="1">
    <citation type="submission" date="2024-01" db="EMBL/GenBank/DDBJ databases">
        <title>Genome assemblies of Stephania.</title>
        <authorList>
            <person name="Yang L."/>
        </authorList>
    </citation>
    <scope>NUCLEOTIDE SEQUENCE [LARGE SCALE GENOMIC DNA]</scope>
    <source>
        <strain evidence="8">JXDWG</strain>
        <tissue evidence="8">Leaf</tissue>
    </source>
</reference>
<feature type="compositionally biased region" description="Polar residues" evidence="6">
    <location>
        <begin position="218"/>
        <end position="234"/>
    </location>
</feature>
<dbReference type="AlphaFoldDB" id="A0AAP0NM26"/>
<keyword evidence="3 5" id="KW-0863">Zinc-finger</keyword>
<dbReference type="SMART" id="SM00356">
    <property type="entry name" value="ZnF_C3H1"/>
    <property type="match status" value="1"/>
</dbReference>
<evidence type="ECO:0000256" key="5">
    <source>
        <dbReference type="PROSITE-ProRule" id="PRU00723"/>
    </source>
</evidence>
<gene>
    <name evidence="8" type="ORF">Scep_018663</name>
</gene>
<dbReference type="PROSITE" id="PS50103">
    <property type="entry name" value="ZF_C3H1"/>
    <property type="match status" value="1"/>
</dbReference>
<dbReference type="PANTHER" id="PTHR12547:SF18">
    <property type="entry name" value="PROTEIN TIS11"/>
    <property type="match status" value="1"/>
</dbReference>
<dbReference type="InterPro" id="IPR036855">
    <property type="entry name" value="Znf_CCCH_sf"/>
</dbReference>
<evidence type="ECO:0000256" key="4">
    <source>
        <dbReference type="ARBA" id="ARBA00022833"/>
    </source>
</evidence>
<sequence length="312" mass="33878">MDSFNYKMRECKSSSPIDRHRYSQNGLKIDSPAINPLTVDTSSSLLRYSRSAAMAIGRRCISPSSTVFRSPGTNPAGKLHQLLLQNHSNLSSNSRGSSSTSLSPLSAIENLESPSSKRSSSPLFPSPLKVKEDVLVMDGILVGSSPRGRARAILDSCPSPMGTNSSSLFKTEICRTWENSGSCHYGSKCQFAHGKEDLRPTRHPSKSKPEVFKARVTPGSSSKRIHHVTSSTETAKPGDMQEEGQWVVVSRPIASPDNCWSPADDGIKILHPASQESPSRQSVDGFIDEVLSGAASVTRRPRLPVFKEICPE</sequence>
<dbReference type="GO" id="GO:0003729">
    <property type="term" value="F:mRNA binding"/>
    <property type="evidence" value="ECO:0007669"/>
    <property type="project" value="InterPro"/>
</dbReference>
<keyword evidence="9" id="KW-1185">Reference proteome</keyword>
<comment type="caution">
    <text evidence="8">The sequence shown here is derived from an EMBL/GenBank/DDBJ whole genome shotgun (WGS) entry which is preliminary data.</text>
</comment>
<evidence type="ECO:0000256" key="2">
    <source>
        <dbReference type="ARBA" id="ARBA00022737"/>
    </source>
</evidence>
<evidence type="ECO:0000259" key="7">
    <source>
        <dbReference type="PROSITE" id="PS50103"/>
    </source>
</evidence>
<dbReference type="FunFam" id="4.10.1000.10:FF:000001">
    <property type="entry name" value="zinc finger CCCH domain-containing protein 15-like"/>
    <property type="match status" value="1"/>
</dbReference>
<evidence type="ECO:0000313" key="9">
    <source>
        <dbReference type="Proteomes" id="UP001419268"/>
    </source>
</evidence>
<dbReference type="GO" id="GO:0008270">
    <property type="term" value="F:zinc ion binding"/>
    <property type="evidence" value="ECO:0007669"/>
    <property type="project" value="UniProtKB-KW"/>
</dbReference>
<keyword evidence="2" id="KW-0677">Repeat</keyword>
<organism evidence="8 9">
    <name type="scientific">Stephania cephalantha</name>
    <dbReference type="NCBI Taxonomy" id="152367"/>
    <lineage>
        <taxon>Eukaryota</taxon>
        <taxon>Viridiplantae</taxon>
        <taxon>Streptophyta</taxon>
        <taxon>Embryophyta</taxon>
        <taxon>Tracheophyta</taxon>
        <taxon>Spermatophyta</taxon>
        <taxon>Magnoliopsida</taxon>
        <taxon>Ranunculales</taxon>
        <taxon>Menispermaceae</taxon>
        <taxon>Menispermoideae</taxon>
        <taxon>Cissampelideae</taxon>
        <taxon>Stephania</taxon>
    </lineage>
</organism>
<protein>
    <recommendedName>
        <fullName evidence="7">C3H1-type domain-containing protein</fullName>
    </recommendedName>
</protein>
<dbReference type="SUPFAM" id="SSF90229">
    <property type="entry name" value="CCCH zinc finger"/>
    <property type="match status" value="1"/>
</dbReference>
<feature type="region of interest" description="Disordered" evidence="6">
    <location>
        <begin position="197"/>
        <end position="241"/>
    </location>
</feature>
<dbReference type="Pfam" id="PF00642">
    <property type="entry name" value="zf-CCCH"/>
    <property type="match status" value="1"/>
</dbReference>
<feature type="zinc finger region" description="C3H1-type" evidence="5">
    <location>
        <begin position="168"/>
        <end position="196"/>
    </location>
</feature>
<name>A0AAP0NM26_9MAGN</name>
<evidence type="ECO:0000256" key="6">
    <source>
        <dbReference type="SAM" id="MobiDB-lite"/>
    </source>
</evidence>
<dbReference type="Gene3D" id="4.10.1000.10">
    <property type="entry name" value="Zinc finger, CCCH-type"/>
    <property type="match status" value="1"/>
</dbReference>
<dbReference type="EMBL" id="JBBNAG010000008">
    <property type="protein sequence ID" value="KAK9111144.1"/>
    <property type="molecule type" value="Genomic_DNA"/>
</dbReference>
<dbReference type="InterPro" id="IPR045877">
    <property type="entry name" value="ZFP36-like"/>
</dbReference>
<dbReference type="Proteomes" id="UP001419268">
    <property type="component" value="Unassembled WGS sequence"/>
</dbReference>